<keyword evidence="7" id="KW-1185">Reference proteome</keyword>
<dbReference type="PANTHER" id="PTHR34183:SF8">
    <property type="entry name" value="ENDOLYTIC PEPTIDOGLYCAN TRANSGLYCOSYLASE RLPA-RELATED"/>
    <property type="match status" value="1"/>
</dbReference>
<feature type="chain" id="PRO_5044922958" description="Endolytic peptidoglycan transglycosylase RlpA" evidence="3">
    <location>
        <begin position="25"/>
        <end position="116"/>
    </location>
</feature>
<dbReference type="Pfam" id="PF03330">
    <property type="entry name" value="DPBB_1"/>
    <property type="match status" value="1"/>
</dbReference>
<comment type="function">
    <text evidence="3">Lytic transglycosylase with a strong preference for naked glycan strands that lack stem peptides.</text>
</comment>
<dbReference type="Gene3D" id="2.40.40.10">
    <property type="entry name" value="RlpA-like domain"/>
    <property type="match status" value="1"/>
</dbReference>
<keyword evidence="2 3" id="KW-0961">Cell wall biogenesis/degradation</keyword>
<dbReference type="EC" id="4.2.2.-" evidence="3"/>
<keyword evidence="3" id="KW-0732">Signal</keyword>
<comment type="similarity">
    <text evidence="3 4">Belongs to the RlpA family.</text>
</comment>
<evidence type="ECO:0000256" key="4">
    <source>
        <dbReference type="RuleBase" id="RU003495"/>
    </source>
</evidence>
<evidence type="ECO:0000256" key="1">
    <source>
        <dbReference type="ARBA" id="ARBA00023239"/>
    </source>
</evidence>
<feature type="signal peptide" evidence="3">
    <location>
        <begin position="1"/>
        <end position="24"/>
    </location>
</feature>
<dbReference type="CDD" id="cd22268">
    <property type="entry name" value="DPBB_RlpA-like"/>
    <property type="match status" value="1"/>
</dbReference>
<dbReference type="InterPro" id="IPR012997">
    <property type="entry name" value="RplA"/>
</dbReference>
<comment type="caution">
    <text evidence="6">The sequence shown here is derived from an EMBL/GenBank/DDBJ whole genome shotgun (WGS) entry which is preliminary data.</text>
</comment>
<evidence type="ECO:0000256" key="3">
    <source>
        <dbReference type="HAMAP-Rule" id="MF_02071"/>
    </source>
</evidence>
<dbReference type="InterPro" id="IPR034718">
    <property type="entry name" value="RlpA"/>
</dbReference>
<name>A0ABQ4T3K8_METOR</name>
<dbReference type="Proteomes" id="UP001055156">
    <property type="component" value="Unassembled WGS sequence"/>
</dbReference>
<dbReference type="SUPFAM" id="SSF50685">
    <property type="entry name" value="Barwin-like endoglucanases"/>
    <property type="match status" value="1"/>
</dbReference>
<accession>A0ABQ4T3K8</accession>
<dbReference type="NCBIfam" id="TIGR00413">
    <property type="entry name" value="rlpA"/>
    <property type="match status" value="1"/>
</dbReference>
<reference evidence="6" key="1">
    <citation type="journal article" date="2021" name="Front. Microbiol.">
        <title>Comprehensive Comparative Genomics and Phenotyping of Methylobacterium Species.</title>
        <authorList>
            <person name="Alessa O."/>
            <person name="Ogura Y."/>
            <person name="Fujitani Y."/>
            <person name="Takami H."/>
            <person name="Hayashi T."/>
            <person name="Sahin N."/>
            <person name="Tani A."/>
        </authorList>
    </citation>
    <scope>NUCLEOTIDE SEQUENCE</scope>
    <source>
        <strain evidence="6">NBRC 15689</strain>
    </source>
</reference>
<organism evidence="6 7">
    <name type="scientific">Methylobacterium organophilum</name>
    <dbReference type="NCBI Taxonomy" id="410"/>
    <lineage>
        <taxon>Bacteria</taxon>
        <taxon>Pseudomonadati</taxon>
        <taxon>Pseudomonadota</taxon>
        <taxon>Alphaproteobacteria</taxon>
        <taxon>Hyphomicrobiales</taxon>
        <taxon>Methylobacteriaceae</taxon>
        <taxon>Methylobacterium</taxon>
    </lineage>
</organism>
<protein>
    <recommendedName>
        <fullName evidence="3">Endolytic peptidoglycan transglycosylase RlpA</fullName>
        <ecNumber evidence="3">4.2.2.-</ecNumber>
    </recommendedName>
</protein>
<dbReference type="RefSeq" id="WP_238310168.1">
    <property type="nucleotide sequence ID" value="NZ_BPQV01000002.1"/>
</dbReference>
<feature type="domain" description="RlpA-like protein double-psi beta-barrel" evidence="5">
    <location>
        <begin position="26"/>
        <end position="113"/>
    </location>
</feature>
<gene>
    <name evidence="6" type="primary">rlpA_1</name>
    <name evidence="3" type="synonym">rlpA</name>
    <name evidence="6" type="ORF">LKMONMHP_1085</name>
</gene>
<dbReference type="PANTHER" id="PTHR34183">
    <property type="entry name" value="ENDOLYTIC PEPTIDOGLYCAN TRANSGLYCOSYLASE RLPA"/>
    <property type="match status" value="1"/>
</dbReference>
<dbReference type="InterPro" id="IPR009009">
    <property type="entry name" value="RlpA-like_DPBB"/>
</dbReference>
<sequence length="116" mass="12119" precursor="true">MILHRLALRAGIACALLATSPALAETASWYGPGFHGRRTASGERFDQNAMTAAHRSLPLGSLARVTDSKTGRSIVVRVTDRGPAAWTGRAIDLSRGAALALGILSRGTASVRISPL</sequence>
<dbReference type="InterPro" id="IPR036908">
    <property type="entry name" value="RlpA-like_sf"/>
</dbReference>
<evidence type="ECO:0000256" key="2">
    <source>
        <dbReference type="ARBA" id="ARBA00023316"/>
    </source>
</evidence>
<keyword evidence="1 3" id="KW-0456">Lyase</keyword>
<dbReference type="HAMAP" id="MF_02071">
    <property type="entry name" value="RlpA"/>
    <property type="match status" value="1"/>
</dbReference>
<reference evidence="6" key="2">
    <citation type="submission" date="2021-08" db="EMBL/GenBank/DDBJ databases">
        <authorList>
            <person name="Tani A."/>
            <person name="Ola A."/>
            <person name="Ogura Y."/>
            <person name="Katsura K."/>
            <person name="Hayashi T."/>
        </authorList>
    </citation>
    <scope>NUCLEOTIDE SEQUENCE</scope>
    <source>
        <strain evidence="6">NBRC 15689</strain>
    </source>
</reference>
<evidence type="ECO:0000313" key="6">
    <source>
        <dbReference type="EMBL" id="GJE26236.1"/>
    </source>
</evidence>
<evidence type="ECO:0000259" key="5">
    <source>
        <dbReference type="Pfam" id="PF03330"/>
    </source>
</evidence>
<dbReference type="EMBL" id="BPQV01000002">
    <property type="protein sequence ID" value="GJE26236.1"/>
    <property type="molecule type" value="Genomic_DNA"/>
</dbReference>
<evidence type="ECO:0000313" key="7">
    <source>
        <dbReference type="Proteomes" id="UP001055156"/>
    </source>
</evidence>
<proteinExistence type="inferred from homology"/>